<dbReference type="AlphaFoldDB" id="A0A1G7AZL1"/>
<dbReference type="PANTHER" id="PTHR43812">
    <property type="entry name" value="BLR2425 PROTEIN"/>
    <property type="match status" value="1"/>
</dbReference>
<dbReference type="SUPFAM" id="SSF50475">
    <property type="entry name" value="FMN-binding split barrel"/>
    <property type="match status" value="1"/>
</dbReference>
<proteinExistence type="predicted"/>
<accession>A0A1G7AZL1</accession>
<reference evidence="4" key="1">
    <citation type="submission" date="2016-09" db="EMBL/GenBank/DDBJ databases">
        <authorList>
            <person name="Varghese N."/>
            <person name="Submissions S."/>
        </authorList>
    </citation>
    <scope>NUCLEOTIDE SEQUENCE [LARGE SCALE GENOMIC DNA]</scope>
    <source>
        <strain evidence="4">TNe-862</strain>
    </source>
</reference>
<protein>
    <submittedName>
        <fullName evidence="3">NADH-FMN oxidoreductase RutF, flavin reductase (DIM6/NTAB) family</fullName>
    </submittedName>
</protein>
<evidence type="ECO:0000256" key="1">
    <source>
        <dbReference type="SAM" id="MobiDB-lite"/>
    </source>
</evidence>
<dbReference type="SMART" id="SM00903">
    <property type="entry name" value="Flavin_Reduct"/>
    <property type="match status" value="1"/>
</dbReference>
<sequence length="225" mass="24080">MASCGEPAPPDPQPGNAMPHTMPDTYFYDPARGHGLPHDPFKAIVAPRVIGWISSRAKSGVLNLAPYSFFGAFATFPPIIGFCSEGRKDSISNVEETGEFVWNLTSKALAAQMNRTSAPVAADVDEFALAGLTAAPGRSVAVPHVAESPAALECKLLQIVQLKSLDGAPMDNWLALGQVVGVHIREEYLKDGLFDTHAAQPVMRAGYRADYAQIGEMFQMVRPGA</sequence>
<dbReference type="GO" id="GO:0016646">
    <property type="term" value="F:oxidoreductase activity, acting on the CH-NH group of donors, NAD or NADP as acceptor"/>
    <property type="evidence" value="ECO:0007669"/>
    <property type="project" value="UniProtKB-ARBA"/>
</dbReference>
<evidence type="ECO:0000313" key="4">
    <source>
        <dbReference type="Proteomes" id="UP000198908"/>
    </source>
</evidence>
<organism evidence="3 4">
    <name type="scientific">Paraburkholderia lycopersici</name>
    <dbReference type="NCBI Taxonomy" id="416944"/>
    <lineage>
        <taxon>Bacteria</taxon>
        <taxon>Pseudomonadati</taxon>
        <taxon>Pseudomonadota</taxon>
        <taxon>Betaproteobacteria</taxon>
        <taxon>Burkholderiales</taxon>
        <taxon>Burkholderiaceae</taxon>
        <taxon>Paraburkholderia</taxon>
    </lineage>
</organism>
<evidence type="ECO:0000259" key="2">
    <source>
        <dbReference type="SMART" id="SM00903"/>
    </source>
</evidence>
<dbReference type="PANTHER" id="PTHR43812:SF2">
    <property type="entry name" value="FLAVIN REDUCTASE LIKE DOMAIN-CONTAINING PROTEIN"/>
    <property type="match status" value="1"/>
</dbReference>
<feature type="region of interest" description="Disordered" evidence="1">
    <location>
        <begin position="1"/>
        <end position="24"/>
    </location>
</feature>
<dbReference type="Proteomes" id="UP000198908">
    <property type="component" value="Unassembled WGS sequence"/>
</dbReference>
<dbReference type="Gene3D" id="2.30.110.10">
    <property type="entry name" value="Electron Transport, Fmn-binding Protein, Chain A"/>
    <property type="match status" value="1"/>
</dbReference>
<dbReference type="InterPro" id="IPR012349">
    <property type="entry name" value="Split_barrel_FMN-bd"/>
</dbReference>
<dbReference type="GO" id="GO:0010181">
    <property type="term" value="F:FMN binding"/>
    <property type="evidence" value="ECO:0007669"/>
    <property type="project" value="InterPro"/>
</dbReference>
<keyword evidence="4" id="KW-1185">Reference proteome</keyword>
<evidence type="ECO:0000313" key="3">
    <source>
        <dbReference type="EMBL" id="SDE19455.1"/>
    </source>
</evidence>
<dbReference type="InterPro" id="IPR002563">
    <property type="entry name" value="Flavin_Rdtase-like_dom"/>
</dbReference>
<dbReference type="EMBL" id="FMYQ01000036">
    <property type="protein sequence ID" value="SDE19455.1"/>
    <property type="molecule type" value="Genomic_DNA"/>
</dbReference>
<dbReference type="STRING" id="416944.SAMN05421548_13626"/>
<dbReference type="Pfam" id="PF01613">
    <property type="entry name" value="Flavin_Reduct"/>
    <property type="match status" value="1"/>
</dbReference>
<feature type="domain" description="Flavin reductase like" evidence="2">
    <location>
        <begin position="43"/>
        <end position="196"/>
    </location>
</feature>
<name>A0A1G7AZL1_9BURK</name>
<gene>
    <name evidence="3" type="ORF">SAMN05421548_13626</name>
</gene>